<evidence type="ECO:0000313" key="2">
    <source>
        <dbReference type="Proteomes" id="UP000307378"/>
    </source>
</evidence>
<organism evidence="1 2">
    <name type="scientific">Rhizobium rosettiformans W3</name>
    <dbReference type="NCBI Taxonomy" id="538378"/>
    <lineage>
        <taxon>Bacteria</taxon>
        <taxon>Pseudomonadati</taxon>
        <taxon>Pseudomonadota</taxon>
        <taxon>Alphaproteobacteria</taxon>
        <taxon>Hyphomicrobiales</taxon>
        <taxon>Rhizobiaceae</taxon>
        <taxon>Rhizobium/Agrobacterium group</taxon>
        <taxon>Rhizobium</taxon>
    </lineage>
</organism>
<dbReference type="EMBL" id="STGU01000003">
    <property type="protein sequence ID" value="THV37576.1"/>
    <property type="molecule type" value="Genomic_DNA"/>
</dbReference>
<dbReference type="InterPro" id="IPR010323">
    <property type="entry name" value="DUF924"/>
</dbReference>
<dbReference type="Proteomes" id="UP000307378">
    <property type="component" value="Unassembled WGS sequence"/>
</dbReference>
<dbReference type="AlphaFoldDB" id="A0A4V4HRE6"/>
<evidence type="ECO:0000313" key="1">
    <source>
        <dbReference type="EMBL" id="THV37576.1"/>
    </source>
</evidence>
<gene>
    <name evidence="1" type="ORF">FAA86_08290</name>
</gene>
<dbReference type="Pfam" id="PF06041">
    <property type="entry name" value="DUF924"/>
    <property type="match status" value="1"/>
</dbReference>
<dbReference type="SUPFAM" id="SSF48452">
    <property type="entry name" value="TPR-like"/>
    <property type="match status" value="1"/>
</dbReference>
<comment type="caution">
    <text evidence="1">The sequence shown here is derived from an EMBL/GenBank/DDBJ whole genome shotgun (WGS) entry which is preliminary data.</text>
</comment>
<dbReference type="Gene3D" id="1.25.40.10">
    <property type="entry name" value="Tetratricopeptide repeat domain"/>
    <property type="match status" value="1"/>
</dbReference>
<sequence length="183" mass="21146">MSSPHDVIECWLRHGPEAWFSRNEALDAEIEADYADLHFKASRCELSDWEETPEGTLALLLLLDQFPRNLFRCSAHSYATDPLARTTAHRALAKGFDKRVEPVLRPFFYLPFEHSEEVEDQKFSVSLFEKHRDETGDAEPLKWAIVHLELIERFGRFPHRNAALGRQTTAEEQAYLDNDGFKG</sequence>
<accession>A0A4V4HRE6</accession>
<dbReference type="InterPro" id="IPR011990">
    <property type="entry name" value="TPR-like_helical_dom_sf"/>
</dbReference>
<dbReference type="RefSeq" id="WP_136539663.1">
    <property type="nucleotide sequence ID" value="NZ_STGU01000003.1"/>
</dbReference>
<name>A0A4V4HRE6_9HYPH</name>
<reference evidence="1 2" key="1">
    <citation type="submission" date="2019-04" db="EMBL/GenBank/DDBJ databases">
        <title>genome sequence of strain W3.</title>
        <authorList>
            <person name="Gao J."/>
            <person name="Sun J."/>
        </authorList>
    </citation>
    <scope>NUCLEOTIDE SEQUENCE [LARGE SCALE GENOMIC DNA]</scope>
    <source>
        <strain evidence="1 2">W3</strain>
    </source>
</reference>
<protein>
    <submittedName>
        <fullName evidence="1">DUF924 domain-containing protein</fullName>
    </submittedName>
</protein>
<proteinExistence type="predicted"/>
<dbReference type="Gene3D" id="1.20.58.320">
    <property type="entry name" value="TPR-like"/>
    <property type="match status" value="1"/>
</dbReference>